<keyword evidence="2 8" id="KW-0813">Transport</keyword>
<keyword evidence="7 8" id="KW-0998">Cell outer membrane</keyword>
<keyword evidence="10" id="KW-0732">Signal</keyword>
<evidence type="ECO:0000256" key="9">
    <source>
        <dbReference type="RuleBase" id="RU003357"/>
    </source>
</evidence>
<dbReference type="GO" id="GO:0044718">
    <property type="term" value="P:siderophore transmembrane transport"/>
    <property type="evidence" value="ECO:0007669"/>
    <property type="project" value="TreeGrafter"/>
</dbReference>
<evidence type="ECO:0000256" key="3">
    <source>
        <dbReference type="ARBA" id="ARBA00022452"/>
    </source>
</evidence>
<dbReference type="InterPro" id="IPR039426">
    <property type="entry name" value="TonB-dep_rcpt-like"/>
</dbReference>
<dbReference type="InterPro" id="IPR010100">
    <property type="entry name" value="TonB-dep_Cu_rcpt"/>
</dbReference>
<dbReference type="PANTHER" id="PTHR30069">
    <property type="entry name" value="TONB-DEPENDENT OUTER MEMBRANE RECEPTOR"/>
    <property type="match status" value="1"/>
</dbReference>
<reference evidence="13 14" key="1">
    <citation type="submission" date="2020-08" db="EMBL/GenBank/DDBJ databases">
        <authorList>
            <person name="Kim C.M."/>
        </authorList>
    </citation>
    <scope>NUCLEOTIDE SEQUENCE [LARGE SCALE GENOMIC DNA]</scope>
    <source>
        <strain evidence="13 14">SR9</strain>
    </source>
</reference>
<gene>
    <name evidence="13" type="ORF">H3H45_14875</name>
</gene>
<comment type="caution">
    <text evidence="13">The sequence shown here is derived from an EMBL/GenBank/DDBJ whole genome shotgun (WGS) entry which is preliminary data.</text>
</comment>
<feature type="signal peptide" evidence="10">
    <location>
        <begin position="1"/>
        <end position="39"/>
    </location>
</feature>
<name>A0A7W4DDH1_9GAMM</name>
<keyword evidence="3 8" id="KW-1134">Transmembrane beta strand</keyword>
<dbReference type="Pfam" id="PF00593">
    <property type="entry name" value="TonB_dep_Rec_b-barrel"/>
    <property type="match status" value="1"/>
</dbReference>
<organism evidence="13 14">
    <name type="scientific">Aquipseudomonas guryensis</name>
    <dbReference type="NCBI Taxonomy" id="2759165"/>
    <lineage>
        <taxon>Bacteria</taxon>
        <taxon>Pseudomonadati</taxon>
        <taxon>Pseudomonadota</taxon>
        <taxon>Gammaproteobacteria</taxon>
        <taxon>Pseudomonadales</taxon>
        <taxon>Pseudomonadaceae</taxon>
        <taxon>Aquipseudomonas</taxon>
    </lineage>
</organism>
<dbReference type="GO" id="GO:0015344">
    <property type="term" value="F:siderophore uptake transmembrane transporter activity"/>
    <property type="evidence" value="ECO:0007669"/>
    <property type="project" value="TreeGrafter"/>
</dbReference>
<dbReference type="EMBL" id="JACJFN010000003">
    <property type="protein sequence ID" value="MBB1520535.1"/>
    <property type="molecule type" value="Genomic_DNA"/>
</dbReference>
<keyword evidence="6 8" id="KW-0472">Membrane</keyword>
<evidence type="ECO:0000256" key="1">
    <source>
        <dbReference type="ARBA" id="ARBA00004571"/>
    </source>
</evidence>
<dbReference type="InterPro" id="IPR036942">
    <property type="entry name" value="Beta-barrel_TonB_sf"/>
</dbReference>
<evidence type="ECO:0000256" key="2">
    <source>
        <dbReference type="ARBA" id="ARBA00022448"/>
    </source>
</evidence>
<evidence type="ECO:0000259" key="12">
    <source>
        <dbReference type="Pfam" id="PF07715"/>
    </source>
</evidence>
<keyword evidence="5 9" id="KW-0798">TonB box</keyword>
<accession>A0A7W4DDH1</accession>
<dbReference type="CDD" id="cd01347">
    <property type="entry name" value="ligand_gated_channel"/>
    <property type="match status" value="1"/>
</dbReference>
<evidence type="ECO:0000256" key="8">
    <source>
        <dbReference type="PROSITE-ProRule" id="PRU01360"/>
    </source>
</evidence>
<dbReference type="SUPFAM" id="SSF56935">
    <property type="entry name" value="Porins"/>
    <property type="match status" value="1"/>
</dbReference>
<protein>
    <submittedName>
        <fullName evidence="13">TonB-dependent copper receptor</fullName>
    </submittedName>
</protein>
<comment type="subcellular location">
    <subcellularLocation>
        <location evidence="1 8">Cell outer membrane</location>
        <topology evidence="1 8">Multi-pass membrane protein</topology>
    </subcellularLocation>
</comment>
<evidence type="ECO:0000259" key="11">
    <source>
        <dbReference type="Pfam" id="PF00593"/>
    </source>
</evidence>
<keyword evidence="14" id="KW-1185">Reference proteome</keyword>
<evidence type="ECO:0000256" key="6">
    <source>
        <dbReference type="ARBA" id="ARBA00023136"/>
    </source>
</evidence>
<evidence type="ECO:0000256" key="4">
    <source>
        <dbReference type="ARBA" id="ARBA00022692"/>
    </source>
</evidence>
<evidence type="ECO:0000256" key="5">
    <source>
        <dbReference type="ARBA" id="ARBA00023077"/>
    </source>
</evidence>
<comment type="similarity">
    <text evidence="8 9">Belongs to the TonB-dependent receptor family.</text>
</comment>
<keyword evidence="13" id="KW-0675">Receptor</keyword>
<keyword evidence="4 8" id="KW-0812">Transmembrane</keyword>
<dbReference type="RefSeq" id="WP_182834512.1">
    <property type="nucleotide sequence ID" value="NZ_JACJFN010000003.1"/>
</dbReference>
<dbReference type="PROSITE" id="PS52016">
    <property type="entry name" value="TONB_DEPENDENT_REC_3"/>
    <property type="match status" value="1"/>
</dbReference>
<dbReference type="InterPro" id="IPR012910">
    <property type="entry name" value="Plug_dom"/>
</dbReference>
<dbReference type="InterPro" id="IPR037066">
    <property type="entry name" value="Plug_dom_sf"/>
</dbReference>
<dbReference type="Gene3D" id="2.40.170.20">
    <property type="entry name" value="TonB-dependent receptor, beta-barrel domain"/>
    <property type="match status" value="1"/>
</dbReference>
<dbReference type="PANTHER" id="PTHR30069:SF49">
    <property type="entry name" value="OUTER MEMBRANE PROTEIN C"/>
    <property type="match status" value="1"/>
</dbReference>
<evidence type="ECO:0000313" key="13">
    <source>
        <dbReference type="EMBL" id="MBB1520535.1"/>
    </source>
</evidence>
<evidence type="ECO:0000313" key="14">
    <source>
        <dbReference type="Proteomes" id="UP000581189"/>
    </source>
</evidence>
<feature type="chain" id="PRO_5030640066" evidence="10">
    <location>
        <begin position="40"/>
        <end position="726"/>
    </location>
</feature>
<dbReference type="InterPro" id="IPR000531">
    <property type="entry name" value="Beta-barrel_TonB"/>
</dbReference>
<dbReference type="NCBIfam" id="TIGR01778">
    <property type="entry name" value="TonB-copper"/>
    <property type="match status" value="1"/>
</dbReference>
<dbReference type="GO" id="GO:0009279">
    <property type="term" value="C:cell outer membrane"/>
    <property type="evidence" value="ECO:0007669"/>
    <property type="project" value="UniProtKB-SubCell"/>
</dbReference>
<dbReference type="AlphaFoldDB" id="A0A7W4DDH1"/>
<dbReference type="Gene3D" id="2.170.130.10">
    <property type="entry name" value="TonB-dependent receptor, plug domain"/>
    <property type="match status" value="1"/>
</dbReference>
<evidence type="ECO:0000256" key="10">
    <source>
        <dbReference type="SAM" id="SignalP"/>
    </source>
</evidence>
<sequence length="726" mass="79032">MTDRPSSSAAAGCCSSFALNPPRLRWQQALALCSGLALAAPLLAAETPAEAPLQLTELDATVITAVQQSSPLTVVTNPKEPRQPVPAADGADYLKTIPGFAVTRSGGANGDPLFRGMFGSRLNILSNGGVLLGACPNRMDAPTSYIAPESYDRLTVIKGPQTVLWGPGASAATILFERDTERFSELGGRVDGSVLAGSNGRFDRRIDATAGNSLGYLRLLAGSSQADDYADGDGDSVPSRWDKWNSDLLVGWTPDEDTLVELSGGRSDGQSRYAGRGMDGTQFLRESLNLRVEKNNIGEVFSGLEGQLYYNYADHVMDNFTLRSPNPADPMVMMRNPMASNVDRRTIGGRLAGTWTWADHELVTGVDAQRNEHRKRASTYSMGMMGQPGVYTDYDQYAWDKDAVFHSYGLFSELTWNLSGSQRWIGGARLDRASVTDYRQTLGSAMNMNLRTNPTADDTRNETLPSGFLRYEHDLSGVPATVYAGLGHAQRMPDYWEFFSASPGPSGFIQPIEFLEPEKTTQLDFGVQYQDEQLEAWASAYVGQVRDFILFSYGPGLMPGHTRSTASNIDARIMGGELGAAYRLNSHWKTDASLAYAWGKNSSDDDALPQMPPLEARLGLTYEQEKWSAGGLWRVVAAQNRVALNQGNVVGKDYQKTPGFAVFSLNGAYRLSEEVKLSAGVDNLFDKDYSEHVNLAGNAGFGFSASDPEALKEPGRTLWTKVDVSF</sequence>
<feature type="domain" description="TonB-dependent receptor plug" evidence="12">
    <location>
        <begin position="70"/>
        <end position="172"/>
    </location>
</feature>
<dbReference type="Proteomes" id="UP000581189">
    <property type="component" value="Unassembled WGS sequence"/>
</dbReference>
<proteinExistence type="inferred from homology"/>
<dbReference type="Pfam" id="PF07715">
    <property type="entry name" value="Plug"/>
    <property type="match status" value="1"/>
</dbReference>
<evidence type="ECO:0000256" key="7">
    <source>
        <dbReference type="ARBA" id="ARBA00023237"/>
    </source>
</evidence>
<feature type="domain" description="TonB-dependent receptor-like beta-barrel" evidence="11">
    <location>
        <begin position="227"/>
        <end position="684"/>
    </location>
</feature>